<evidence type="ECO:0000259" key="8">
    <source>
        <dbReference type="PROSITE" id="PS51194"/>
    </source>
</evidence>
<dbReference type="InterPro" id="IPR049730">
    <property type="entry name" value="SNF2/RAD54-like_C"/>
</dbReference>
<feature type="domain" description="Helicase C-terminal" evidence="8">
    <location>
        <begin position="534"/>
        <end position="697"/>
    </location>
</feature>
<dbReference type="PANTHER" id="PTHR45766:SF6">
    <property type="entry name" value="SWI_SNF-RELATED MATRIX-ASSOCIATED ACTIN-DEPENDENT REGULATOR OF CHROMATIN SUBFAMILY A-LIKE PROTEIN 1"/>
    <property type="match status" value="1"/>
</dbReference>
<evidence type="ECO:0000256" key="4">
    <source>
        <dbReference type="ARBA" id="ARBA00022840"/>
    </source>
</evidence>
<dbReference type="NCBIfam" id="NF038317">
    <property type="entry name" value="DISARM_DrmD"/>
    <property type="match status" value="1"/>
</dbReference>
<feature type="domain" description="Helicase ATP-binding" evidence="7">
    <location>
        <begin position="129"/>
        <end position="319"/>
    </location>
</feature>
<dbReference type="SMART" id="SM00490">
    <property type="entry name" value="HELICc"/>
    <property type="match status" value="1"/>
</dbReference>
<keyword evidence="1" id="KW-0547">Nucleotide-binding</keyword>
<dbReference type="SUPFAM" id="SSF52540">
    <property type="entry name" value="P-loop containing nucleoside triphosphate hydrolases"/>
    <property type="match status" value="2"/>
</dbReference>
<dbReference type="CDD" id="cd18011">
    <property type="entry name" value="DEXDc_RapA"/>
    <property type="match status" value="1"/>
</dbReference>
<feature type="region of interest" description="Disordered" evidence="6">
    <location>
        <begin position="430"/>
        <end position="452"/>
    </location>
</feature>
<evidence type="ECO:0000256" key="1">
    <source>
        <dbReference type="ARBA" id="ARBA00022741"/>
    </source>
</evidence>
<dbReference type="AlphaFoldDB" id="A0A017TE18"/>
<sequence length="1095" mass="123885">MSRNRPCRAERSPPETGEIVRVRQRQYLVDEVRPPSAPDEATLVWMSCLDDDAQGEPLEVLWEHELDTEIVRASWEKLGGRDFDAPSRFAAYLHALRWNCVTATTPRLFQAPWRAGIEVMAYQLEPLRKALRLPRVNLFIADDVGLGKTIEAGLVLREMLMRQRVRRVVVVAPPSVVLQWRDELEQRFGLSFVIYDRAYVARMRRERGYAVNPWTTHARFILSHALLREEDYAGPLRDLLSTDENGKPREGAHPGSLLILDEAHHAAPASSSKYAIDSQFTRAVRDLAERFEHRLFLSATPHNGLSNSFSALLEILDPQRFVRGTPVEPKLRDEVMVRRLKSDMREVSGGFPVRRVVPVVLQDLPRDAPELELARLLDAYWELLEERLKTLPPRQRAAHHLVLVNLQKRLFSSIEAFHRTLSAHRRALERAAANTSDTEGSPAPATPGLFSSALGAEEDDADLDEPEVDAAEERAVEGATRASGGKPSAKERELVAAMAALAERTRRLPDARVRYLVDWIRKELCPDLPALGAVASQPAHWLARRVVIFTEYADTKRYLEQSLRAAIGATDQGEERLATFHGGMPDELREGIKRAFNSSPEKHPLRILVATDAAREGVNLQNHCADLFHMDLPWNPSRLEQRNGRIDRKLQRAPEVRCHYFVHAQREADSVLKVLAERTEVIRDELGSMPPVLEESLTRRLAAGIGPRGRKELAEALWRDTADGKAEGVPEELEGVRKRKEALSDQLDELRNILDQSRRSLDLNASQLRSVLCESLEMLGAEPLSPDADAEDAFVVPALDRRAGADPTWAETLDTLRSPRPRGPRGMGVWEWRRTAPIRPVVFQDRGHLDEDVVHLHLEHRLVQRLLGRFLAQGFVLDDLARACVGLTRDAVPRVLLLGRISLYGDRAARLHEEIVSVAARWLDPVTRSRILKPYAEDAQEKSWDLLLASLTQAKDAGVPEEVQGKLLRTAPDDVAQLLPHLTKRCELLAEKACARLSERGEREARDMVEILEAQRQRIARELAKVEGPQLAFAFQGWSDDERRQLQDNARFWRRRLDAIPREIVREPARIRASYTVQATRIEPVGIAYLWPVTG</sequence>
<dbReference type="InterPro" id="IPR027417">
    <property type="entry name" value="P-loop_NTPase"/>
</dbReference>
<dbReference type="Gene3D" id="3.40.50.300">
    <property type="entry name" value="P-loop containing nucleotide triphosphate hydrolases"/>
    <property type="match status" value="1"/>
</dbReference>
<dbReference type="STRING" id="1192034.CAP_0247"/>
<evidence type="ECO:0000259" key="7">
    <source>
        <dbReference type="PROSITE" id="PS51192"/>
    </source>
</evidence>
<dbReference type="eggNOG" id="COG0553">
    <property type="taxonomic scope" value="Bacteria"/>
</dbReference>
<reference evidence="9 10" key="1">
    <citation type="submission" date="2013-05" db="EMBL/GenBank/DDBJ databases">
        <title>Genome assembly of Chondromyces apiculatus DSM 436.</title>
        <authorList>
            <person name="Sharma G."/>
            <person name="Khatri I."/>
            <person name="Kaur C."/>
            <person name="Mayilraj S."/>
            <person name="Subramanian S."/>
        </authorList>
    </citation>
    <scope>NUCLEOTIDE SEQUENCE [LARGE SCALE GENOMIC DNA]</scope>
    <source>
        <strain evidence="9 10">DSM 436</strain>
    </source>
</reference>
<dbReference type="InterPro" id="IPR038718">
    <property type="entry name" value="SNF2-like_sf"/>
</dbReference>
<protein>
    <submittedName>
        <fullName evidence="9">ATP-dependent RNA helicase, DEAD/DEAH box family</fullName>
    </submittedName>
</protein>
<dbReference type="GO" id="GO:0004386">
    <property type="term" value="F:helicase activity"/>
    <property type="evidence" value="ECO:0007669"/>
    <property type="project" value="UniProtKB-KW"/>
</dbReference>
<name>A0A017TE18_9BACT</name>
<evidence type="ECO:0000313" key="10">
    <source>
        <dbReference type="Proteomes" id="UP000019678"/>
    </source>
</evidence>
<comment type="caution">
    <text evidence="9">The sequence shown here is derived from an EMBL/GenBank/DDBJ whole genome shotgun (WGS) entry which is preliminary data.</text>
</comment>
<dbReference type="GO" id="GO:0005524">
    <property type="term" value="F:ATP binding"/>
    <property type="evidence" value="ECO:0007669"/>
    <property type="project" value="UniProtKB-KW"/>
</dbReference>
<dbReference type="InterPro" id="IPR000330">
    <property type="entry name" value="SNF2_N"/>
</dbReference>
<keyword evidence="4" id="KW-0067">ATP-binding</keyword>
<keyword evidence="5" id="KW-0175">Coiled coil</keyword>
<dbReference type="InterPro" id="IPR014001">
    <property type="entry name" value="Helicase_ATP-bd"/>
</dbReference>
<dbReference type="Proteomes" id="UP000019678">
    <property type="component" value="Unassembled WGS sequence"/>
</dbReference>
<dbReference type="RefSeq" id="WP_044237830.1">
    <property type="nucleotide sequence ID" value="NZ_ASRX01000010.1"/>
</dbReference>
<dbReference type="PROSITE" id="PS51194">
    <property type="entry name" value="HELICASE_CTER"/>
    <property type="match status" value="1"/>
</dbReference>
<accession>A0A017TE18</accession>
<dbReference type="Gene3D" id="3.40.50.10810">
    <property type="entry name" value="Tandem AAA-ATPase domain"/>
    <property type="match status" value="1"/>
</dbReference>
<keyword evidence="2" id="KW-0378">Hydrolase</keyword>
<dbReference type="EMBL" id="ASRX01000010">
    <property type="protein sequence ID" value="EYF07494.1"/>
    <property type="molecule type" value="Genomic_DNA"/>
</dbReference>
<dbReference type="InterPro" id="IPR001650">
    <property type="entry name" value="Helicase_C-like"/>
</dbReference>
<dbReference type="Pfam" id="PF00271">
    <property type="entry name" value="Helicase_C"/>
    <property type="match status" value="1"/>
</dbReference>
<dbReference type="CDD" id="cd18793">
    <property type="entry name" value="SF2_C_SNF"/>
    <property type="match status" value="1"/>
</dbReference>
<dbReference type="GO" id="GO:0016787">
    <property type="term" value="F:hydrolase activity"/>
    <property type="evidence" value="ECO:0007669"/>
    <property type="project" value="UniProtKB-KW"/>
</dbReference>
<proteinExistence type="predicted"/>
<dbReference type="InterPro" id="IPR057342">
    <property type="entry name" value="DEXDc_RapA"/>
</dbReference>
<dbReference type="PROSITE" id="PS51192">
    <property type="entry name" value="HELICASE_ATP_BIND_1"/>
    <property type="match status" value="1"/>
</dbReference>
<evidence type="ECO:0000256" key="6">
    <source>
        <dbReference type="SAM" id="MobiDB-lite"/>
    </source>
</evidence>
<dbReference type="SMART" id="SM00487">
    <property type="entry name" value="DEXDc"/>
    <property type="match status" value="1"/>
</dbReference>
<feature type="coiled-coil region" evidence="5">
    <location>
        <begin position="733"/>
        <end position="760"/>
    </location>
</feature>
<organism evidence="9 10">
    <name type="scientific">Chondromyces apiculatus DSM 436</name>
    <dbReference type="NCBI Taxonomy" id="1192034"/>
    <lineage>
        <taxon>Bacteria</taxon>
        <taxon>Pseudomonadati</taxon>
        <taxon>Myxococcota</taxon>
        <taxon>Polyangia</taxon>
        <taxon>Polyangiales</taxon>
        <taxon>Polyangiaceae</taxon>
        <taxon>Chondromyces</taxon>
    </lineage>
</organism>
<keyword evidence="10" id="KW-1185">Reference proteome</keyword>
<dbReference type="Pfam" id="PF00176">
    <property type="entry name" value="SNF2-rel_dom"/>
    <property type="match status" value="1"/>
</dbReference>
<keyword evidence="3 9" id="KW-0347">Helicase</keyword>
<evidence type="ECO:0000256" key="3">
    <source>
        <dbReference type="ARBA" id="ARBA00022806"/>
    </source>
</evidence>
<evidence type="ECO:0000256" key="2">
    <source>
        <dbReference type="ARBA" id="ARBA00022801"/>
    </source>
</evidence>
<gene>
    <name evidence="9" type="ORF">CAP_0247</name>
</gene>
<dbReference type="PANTHER" id="PTHR45766">
    <property type="entry name" value="DNA ANNEALING HELICASE AND ENDONUCLEASE ZRANB3 FAMILY MEMBER"/>
    <property type="match status" value="1"/>
</dbReference>
<evidence type="ECO:0000256" key="5">
    <source>
        <dbReference type="SAM" id="Coils"/>
    </source>
</evidence>
<evidence type="ECO:0000313" key="9">
    <source>
        <dbReference type="EMBL" id="EYF07494.1"/>
    </source>
</evidence>